<dbReference type="STRING" id="1208920.CONE_0792"/>
<evidence type="ECO:0000256" key="5">
    <source>
        <dbReference type="ARBA" id="ARBA00022763"/>
    </source>
</evidence>
<dbReference type="HOGENOM" id="CLU_018297_3_1_4"/>
<evidence type="ECO:0000313" key="12">
    <source>
        <dbReference type="Proteomes" id="UP000011541"/>
    </source>
</evidence>
<evidence type="ECO:0000256" key="1">
    <source>
        <dbReference type="ARBA" id="ARBA00003618"/>
    </source>
</evidence>
<comment type="similarity">
    <text evidence="2 9">Belongs to the RecN family.</text>
</comment>
<dbReference type="PATRIC" id="fig|1208920.3.peg.509"/>
<evidence type="ECO:0000256" key="4">
    <source>
        <dbReference type="ARBA" id="ARBA00022741"/>
    </source>
</evidence>
<dbReference type="Pfam" id="PF02463">
    <property type="entry name" value="SMC_N"/>
    <property type="match status" value="1"/>
</dbReference>
<dbReference type="PIRSF" id="PIRSF003128">
    <property type="entry name" value="RecN"/>
    <property type="match status" value="1"/>
</dbReference>
<dbReference type="GO" id="GO:0006281">
    <property type="term" value="P:DNA repair"/>
    <property type="evidence" value="ECO:0007669"/>
    <property type="project" value="UniProtKB-KW"/>
</dbReference>
<dbReference type="PANTHER" id="PTHR11059">
    <property type="entry name" value="DNA REPAIR PROTEIN RECN"/>
    <property type="match status" value="1"/>
</dbReference>
<evidence type="ECO:0000256" key="3">
    <source>
        <dbReference type="ARBA" id="ARBA00021315"/>
    </source>
</evidence>
<dbReference type="AlphaFoldDB" id="M1LWS0"/>
<feature type="domain" description="RecF/RecN/SMC N-terminal" evidence="10">
    <location>
        <begin position="1"/>
        <end position="500"/>
    </location>
</feature>
<dbReference type="RefSeq" id="WP_015397202.1">
    <property type="nucleotide sequence ID" value="NC_020299.1"/>
</dbReference>
<dbReference type="NCBIfam" id="NF008121">
    <property type="entry name" value="PRK10869.1"/>
    <property type="match status" value="1"/>
</dbReference>
<reference evidence="11 12" key="1">
    <citation type="journal article" date="2013" name="Genome Biol. Evol.">
        <title>Genome evolution and phylogenomic analysis of candidatus kinetoplastibacterium, the betaproteobacterial endosymbionts of strigomonas and angomonas.</title>
        <authorList>
            <person name="Alves J.M."/>
            <person name="Serrano M.G."/>
            <person name="Maia da Silva F."/>
            <person name="Voegtly L.J."/>
            <person name="Matveyev A.V."/>
            <person name="Teixeira M.M."/>
            <person name="Camargo E.P."/>
            <person name="Buck G.A."/>
        </authorList>
    </citation>
    <scope>NUCLEOTIDE SEQUENCE [LARGE SCALE GENOMIC DNA]</scope>
    <source>
        <strain evidence="11 12">TCC290E</strain>
    </source>
</reference>
<dbReference type="NCBIfam" id="TIGR00634">
    <property type="entry name" value="recN"/>
    <property type="match status" value="1"/>
</dbReference>
<dbReference type="GO" id="GO:0009432">
    <property type="term" value="P:SOS response"/>
    <property type="evidence" value="ECO:0007669"/>
    <property type="project" value="TreeGrafter"/>
</dbReference>
<organism evidence="11 12">
    <name type="scientific">Candidatus Kinetoplastidibacterium stringomonadis TCC290E</name>
    <dbReference type="NCBI Taxonomy" id="1208920"/>
    <lineage>
        <taxon>Bacteria</taxon>
        <taxon>Pseudomonadati</taxon>
        <taxon>Pseudomonadota</taxon>
        <taxon>Betaproteobacteria</taxon>
        <taxon>Candidatus Kinetoplastidibacterium</taxon>
    </lineage>
</organism>
<protein>
    <recommendedName>
        <fullName evidence="3 9">DNA repair protein RecN</fullName>
    </recommendedName>
    <alternativeName>
        <fullName evidence="8 9">Recombination protein N</fullName>
    </alternativeName>
</protein>
<keyword evidence="7 9" id="KW-0234">DNA repair</keyword>
<evidence type="ECO:0000256" key="9">
    <source>
        <dbReference type="PIRNR" id="PIRNR003128"/>
    </source>
</evidence>
<dbReference type="GO" id="GO:0043590">
    <property type="term" value="C:bacterial nucleoid"/>
    <property type="evidence" value="ECO:0007669"/>
    <property type="project" value="TreeGrafter"/>
</dbReference>
<evidence type="ECO:0000313" key="11">
    <source>
        <dbReference type="EMBL" id="AGF48516.1"/>
    </source>
</evidence>
<dbReference type="InterPro" id="IPR004604">
    <property type="entry name" value="DNA_recomb/repair_RecN"/>
</dbReference>
<keyword evidence="5 9" id="KW-0227">DNA damage</keyword>
<evidence type="ECO:0000256" key="7">
    <source>
        <dbReference type="ARBA" id="ARBA00023204"/>
    </source>
</evidence>
<name>M1LWS0_9PROT</name>
<dbReference type="SUPFAM" id="SSF52540">
    <property type="entry name" value="P-loop containing nucleoside triphosphate hydrolases"/>
    <property type="match status" value="1"/>
</dbReference>
<evidence type="ECO:0000259" key="10">
    <source>
        <dbReference type="Pfam" id="PF02463"/>
    </source>
</evidence>
<dbReference type="InterPro" id="IPR027417">
    <property type="entry name" value="P-loop_NTPase"/>
</dbReference>
<proteinExistence type="inferred from homology"/>
<comment type="function">
    <text evidence="1 9">May be involved in recombinational repair of damaged DNA.</text>
</comment>
<gene>
    <name evidence="11" type="ORF">CONE_0792</name>
</gene>
<dbReference type="PANTHER" id="PTHR11059:SF0">
    <property type="entry name" value="DNA REPAIR PROTEIN RECN"/>
    <property type="match status" value="1"/>
</dbReference>
<dbReference type="EMBL" id="CP003805">
    <property type="protein sequence ID" value="AGF48516.1"/>
    <property type="molecule type" value="Genomic_DNA"/>
</dbReference>
<dbReference type="Proteomes" id="UP000011541">
    <property type="component" value="Chromosome"/>
</dbReference>
<evidence type="ECO:0000256" key="6">
    <source>
        <dbReference type="ARBA" id="ARBA00022840"/>
    </source>
</evidence>
<dbReference type="Gene3D" id="3.40.50.300">
    <property type="entry name" value="P-loop containing nucleotide triphosphate hydrolases"/>
    <property type="match status" value="2"/>
</dbReference>
<keyword evidence="6" id="KW-0067">ATP-binding</keyword>
<keyword evidence="12" id="KW-1185">Reference proteome</keyword>
<dbReference type="InterPro" id="IPR003395">
    <property type="entry name" value="RecF/RecN/SMC_N"/>
</dbReference>
<dbReference type="KEGG" id="kon:CONE_0792"/>
<dbReference type="CDD" id="cd03241">
    <property type="entry name" value="ABC_RecN"/>
    <property type="match status" value="1"/>
</dbReference>
<dbReference type="GO" id="GO:0006310">
    <property type="term" value="P:DNA recombination"/>
    <property type="evidence" value="ECO:0007669"/>
    <property type="project" value="InterPro"/>
</dbReference>
<dbReference type="GO" id="GO:0005524">
    <property type="term" value="F:ATP binding"/>
    <property type="evidence" value="ECO:0007669"/>
    <property type="project" value="UniProtKB-KW"/>
</dbReference>
<dbReference type="eggNOG" id="COG0497">
    <property type="taxonomic scope" value="Bacteria"/>
</dbReference>
<sequence length="550" mass="62664">MLKTLFIKNFIIINEVEVNFNNGLAVFSGETGAGKSIFIDALSLVLGNRPETNVLKQGSSYAEIIAIFENSEKSSAWLERYNIKIKSEITIRRIINKQSRSKGYINNSKSTMANLRSLGSILVKVYSQYAHQDLFNSESQRTILDSYGGYKYLIQQTNHYWKLWESAKKNLDNSIQSASRLQNELDHLHWQANEIELIKFSDDDLLNTYSEYKKLSNIESIIETCDSVIKYLDDNQTSAYRLTCKSINLIQQIIESDPSLLKIYEELISAQIAMKEVIYDLNSYVSNIEIDPNRLKLLESKIYDIETLSKKLKTKPQDLNLLYQKIQNRIDEIKNTNIDIFKNQEKLNKEQYINYATKLSEQRVKTAIKLSKKVTDIIKTLAMHDKSFKIEVTDGNKSSSGIDSVRFLIHDQFSTPKSIMKISSGGEISRIYLAISVITNHNNTPSIIFDEIDNGIGGAVAENIGKLLKRISNSHQVLVITHLPQVAVYADNHFLVNKYKEGNAILSKISLLSNNERTEEIARMLGGAEITITTINHAKEMLDKIKNSNY</sequence>
<evidence type="ECO:0000256" key="8">
    <source>
        <dbReference type="ARBA" id="ARBA00033408"/>
    </source>
</evidence>
<dbReference type="OrthoDB" id="9806954at2"/>
<evidence type="ECO:0000256" key="2">
    <source>
        <dbReference type="ARBA" id="ARBA00009441"/>
    </source>
</evidence>
<accession>M1LWS0</accession>
<keyword evidence="4" id="KW-0547">Nucleotide-binding</keyword>